<organism evidence="3">
    <name type="scientific">Laccaria bicolor (strain S238N-H82 / ATCC MYA-4686)</name>
    <name type="common">Bicoloured deceiver</name>
    <name type="synonym">Laccaria laccata var. bicolor</name>
    <dbReference type="NCBI Taxonomy" id="486041"/>
    <lineage>
        <taxon>Eukaryota</taxon>
        <taxon>Fungi</taxon>
        <taxon>Dikarya</taxon>
        <taxon>Basidiomycota</taxon>
        <taxon>Agaricomycotina</taxon>
        <taxon>Agaricomycetes</taxon>
        <taxon>Agaricomycetidae</taxon>
        <taxon>Agaricales</taxon>
        <taxon>Agaricineae</taxon>
        <taxon>Hydnangiaceae</taxon>
        <taxon>Laccaria</taxon>
    </lineage>
</organism>
<dbReference type="InterPro" id="IPR000210">
    <property type="entry name" value="BTB/POZ_dom"/>
</dbReference>
<dbReference type="InParanoid" id="B0CZ80"/>
<dbReference type="Gene3D" id="3.30.710.10">
    <property type="entry name" value="Potassium Channel Kv1.1, Chain A"/>
    <property type="match status" value="1"/>
</dbReference>
<dbReference type="AlphaFoldDB" id="B0CZ80"/>
<reference evidence="2 3" key="1">
    <citation type="journal article" date="2008" name="Nature">
        <title>The genome of Laccaria bicolor provides insights into mycorrhizal symbiosis.</title>
        <authorList>
            <person name="Martin F."/>
            <person name="Aerts A."/>
            <person name="Ahren D."/>
            <person name="Brun A."/>
            <person name="Danchin E.G.J."/>
            <person name="Duchaussoy F."/>
            <person name="Gibon J."/>
            <person name="Kohler A."/>
            <person name="Lindquist E."/>
            <person name="Pereda V."/>
            <person name="Salamov A."/>
            <person name="Shapiro H.J."/>
            <person name="Wuyts J."/>
            <person name="Blaudez D."/>
            <person name="Buee M."/>
            <person name="Brokstein P."/>
            <person name="Canbaeck B."/>
            <person name="Cohen D."/>
            <person name="Courty P.E."/>
            <person name="Coutinho P.M."/>
            <person name="Delaruelle C."/>
            <person name="Detter J.C."/>
            <person name="Deveau A."/>
            <person name="DiFazio S."/>
            <person name="Duplessis S."/>
            <person name="Fraissinet-Tachet L."/>
            <person name="Lucic E."/>
            <person name="Frey-Klett P."/>
            <person name="Fourrey C."/>
            <person name="Feussner I."/>
            <person name="Gay G."/>
            <person name="Grimwood J."/>
            <person name="Hoegger P.J."/>
            <person name="Jain P."/>
            <person name="Kilaru S."/>
            <person name="Labbe J."/>
            <person name="Lin Y.C."/>
            <person name="Legue V."/>
            <person name="Le Tacon F."/>
            <person name="Marmeisse R."/>
            <person name="Melayah D."/>
            <person name="Montanini B."/>
            <person name="Muratet M."/>
            <person name="Nehls U."/>
            <person name="Niculita-Hirzel H."/>
            <person name="Oudot-Le Secq M.P."/>
            <person name="Peter M."/>
            <person name="Quesneville H."/>
            <person name="Rajashekar B."/>
            <person name="Reich M."/>
            <person name="Rouhier N."/>
            <person name="Schmutz J."/>
            <person name="Yin T."/>
            <person name="Chalot M."/>
            <person name="Henrissat B."/>
            <person name="Kuees U."/>
            <person name="Lucas S."/>
            <person name="Van de Peer Y."/>
            <person name="Podila G.K."/>
            <person name="Polle A."/>
            <person name="Pukkila P.J."/>
            <person name="Richardson P.M."/>
            <person name="Rouze P."/>
            <person name="Sanders I.R."/>
            <person name="Stajich J.E."/>
            <person name="Tunlid A."/>
            <person name="Tuskan G."/>
            <person name="Grigoriev I.V."/>
        </authorList>
    </citation>
    <scope>NUCLEOTIDE SEQUENCE [LARGE SCALE GENOMIC DNA]</scope>
    <source>
        <strain evidence="3">S238N-H82 / ATCC MYA-4686</strain>
    </source>
</reference>
<dbReference type="RefSeq" id="XP_001876368.1">
    <property type="nucleotide sequence ID" value="XM_001876333.1"/>
</dbReference>
<dbReference type="KEGG" id="lbc:LACBIDRAFT_311092"/>
<protein>
    <submittedName>
        <fullName evidence="2">Predicted protein</fullName>
    </submittedName>
</protein>
<dbReference type="OrthoDB" id="3036049at2759"/>
<keyword evidence="3" id="KW-1185">Reference proteome</keyword>
<sequence>MATDSPTLVSDLWYDDGNIVLQAESSLFRVSLGVLAARSPVFDDIRKLPRSQDQEMYDDCPLIVLPDKAEDLANFLRAVYNSGFFQPPPSKTDFDTLAGILRLSTKYEIPYLRQRALLHLDTIICNTLQDHDTRENKRTIPPRNSLAFLIADLAHEMDLPWLLPPVLYFCTEDIVRDYMYKGERKSMNKSQQVACIKALMPLIKWHQREVLSFLYLTNVDGCKSFAQCNEGRLKLSRACSASEVNFSLISFSGLFEEVVRRVVCTTCCIASRDAHLAGREALWEALPGLFDLPSWETLRTLRAQALAGS</sequence>
<dbReference type="GeneID" id="6072646"/>
<dbReference type="InterPro" id="IPR011333">
    <property type="entry name" value="SKP1/BTB/POZ_sf"/>
</dbReference>
<proteinExistence type="predicted"/>
<feature type="domain" description="BTB" evidence="1">
    <location>
        <begin position="17"/>
        <end position="124"/>
    </location>
</feature>
<evidence type="ECO:0000313" key="2">
    <source>
        <dbReference type="EMBL" id="EDR12104.1"/>
    </source>
</evidence>
<name>B0CZ80_LACBS</name>
<dbReference type="EMBL" id="DS547094">
    <property type="protein sequence ID" value="EDR12104.1"/>
    <property type="molecule type" value="Genomic_DNA"/>
</dbReference>
<dbReference type="SMART" id="SM00225">
    <property type="entry name" value="BTB"/>
    <property type="match status" value="1"/>
</dbReference>
<evidence type="ECO:0000259" key="1">
    <source>
        <dbReference type="SMART" id="SM00225"/>
    </source>
</evidence>
<accession>B0CZ80</accession>
<dbReference type="Pfam" id="PF00651">
    <property type="entry name" value="BTB"/>
    <property type="match status" value="1"/>
</dbReference>
<dbReference type="SUPFAM" id="SSF54695">
    <property type="entry name" value="POZ domain"/>
    <property type="match status" value="1"/>
</dbReference>
<evidence type="ECO:0000313" key="3">
    <source>
        <dbReference type="Proteomes" id="UP000001194"/>
    </source>
</evidence>
<dbReference type="HOGENOM" id="CLU_033082_3_1_1"/>
<gene>
    <name evidence="2" type="ORF">LACBIDRAFT_311092</name>
</gene>
<dbReference type="Proteomes" id="UP000001194">
    <property type="component" value="Unassembled WGS sequence"/>
</dbReference>